<dbReference type="EMBL" id="JAGMUV010000016">
    <property type="protein sequence ID" value="KAH7132752.1"/>
    <property type="molecule type" value="Genomic_DNA"/>
</dbReference>
<sequence length="73" mass="8449">MVVLLVVVDLLTCFVILKSRRHKSHVFVRCTLKWVKFCEGVDSLGPASPLFRSATCRPNPSKISKYRHFRNLF</sequence>
<dbReference type="AlphaFoldDB" id="A0A9P9ITF5"/>
<protein>
    <recommendedName>
        <fullName evidence="4">Secreted protein</fullName>
    </recommendedName>
</protein>
<reference evidence="2" key="1">
    <citation type="journal article" date="2021" name="Nat. Commun.">
        <title>Genetic determinants of endophytism in the Arabidopsis root mycobiome.</title>
        <authorList>
            <person name="Mesny F."/>
            <person name="Miyauchi S."/>
            <person name="Thiergart T."/>
            <person name="Pickel B."/>
            <person name="Atanasova L."/>
            <person name="Karlsson M."/>
            <person name="Huettel B."/>
            <person name="Barry K.W."/>
            <person name="Haridas S."/>
            <person name="Chen C."/>
            <person name="Bauer D."/>
            <person name="Andreopoulos W."/>
            <person name="Pangilinan J."/>
            <person name="LaButti K."/>
            <person name="Riley R."/>
            <person name="Lipzen A."/>
            <person name="Clum A."/>
            <person name="Drula E."/>
            <person name="Henrissat B."/>
            <person name="Kohler A."/>
            <person name="Grigoriev I.V."/>
            <person name="Martin F.M."/>
            <person name="Hacquard S."/>
        </authorList>
    </citation>
    <scope>NUCLEOTIDE SEQUENCE</scope>
    <source>
        <strain evidence="2">MPI-CAGE-AT-0147</strain>
    </source>
</reference>
<proteinExistence type="predicted"/>
<accession>A0A9P9ITF5</accession>
<keyword evidence="3" id="KW-1185">Reference proteome</keyword>
<gene>
    <name evidence="2" type="ORF">EDB81DRAFT_806055</name>
</gene>
<feature type="signal peptide" evidence="1">
    <location>
        <begin position="1"/>
        <end position="19"/>
    </location>
</feature>
<feature type="chain" id="PRO_5040237352" description="Secreted protein" evidence="1">
    <location>
        <begin position="20"/>
        <end position="73"/>
    </location>
</feature>
<evidence type="ECO:0000313" key="2">
    <source>
        <dbReference type="EMBL" id="KAH7132752.1"/>
    </source>
</evidence>
<organism evidence="2 3">
    <name type="scientific">Dactylonectria macrodidyma</name>
    <dbReference type="NCBI Taxonomy" id="307937"/>
    <lineage>
        <taxon>Eukaryota</taxon>
        <taxon>Fungi</taxon>
        <taxon>Dikarya</taxon>
        <taxon>Ascomycota</taxon>
        <taxon>Pezizomycotina</taxon>
        <taxon>Sordariomycetes</taxon>
        <taxon>Hypocreomycetidae</taxon>
        <taxon>Hypocreales</taxon>
        <taxon>Nectriaceae</taxon>
        <taxon>Dactylonectria</taxon>
    </lineage>
</organism>
<name>A0A9P9ITF5_9HYPO</name>
<comment type="caution">
    <text evidence="2">The sequence shown here is derived from an EMBL/GenBank/DDBJ whole genome shotgun (WGS) entry which is preliminary data.</text>
</comment>
<evidence type="ECO:0008006" key="4">
    <source>
        <dbReference type="Google" id="ProtNLM"/>
    </source>
</evidence>
<keyword evidence="1" id="KW-0732">Signal</keyword>
<dbReference type="Proteomes" id="UP000738349">
    <property type="component" value="Unassembled WGS sequence"/>
</dbReference>
<evidence type="ECO:0000313" key="3">
    <source>
        <dbReference type="Proteomes" id="UP000738349"/>
    </source>
</evidence>
<evidence type="ECO:0000256" key="1">
    <source>
        <dbReference type="SAM" id="SignalP"/>
    </source>
</evidence>